<dbReference type="EMBL" id="CM026422">
    <property type="protein sequence ID" value="KAG0586037.1"/>
    <property type="molecule type" value="Genomic_DNA"/>
</dbReference>
<dbReference type="PANTHER" id="PTHR13077:SF6">
    <property type="entry name" value="SELENOPROTEIN F"/>
    <property type="match status" value="1"/>
</dbReference>
<feature type="chain" id="PRO_5035839658" description="Selenoprotein F" evidence="7">
    <location>
        <begin position="38"/>
        <end position="173"/>
    </location>
</feature>
<reference evidence="9" key="1">
    <citation type="submission" date="2020-06" db="EMBL/GenBank/DDBJ databases">
        <title>WGS assembly of Ceratodon purpureus strain R40.</title>
        <authorList>
            <person name="Carey S.B."/>
            <person name="Jenkins J."/>
            <person name="Shu S."/>
            <person name="Lovell J.T."/>
            <person name="Sreedasyam A."/>
            <person name="Maumus F."/>
            <person name="Tiley G.P."/>
            <person name="Fernandez-Pozo N."/>
            <person name="Barry K."/>
            <person name="Chen C."/>
            <person name="Wang M."/>
            <person name="Lipzen A."/>
            <person name="Daum C."/>
            <person name="Saski C.A."/>
            <person name="Payton A.C."/>
            <person name="Mcbreen J.C."/>
            <person name="Conrad R.E."/>
            <person name="Kollar L.M."/>
            <person name="Olsson S."/>
            <person name="Huttunen S."/>
            <person name="Landis J.B."/>
            <person name="Wickett N.J."/>
            <person name="Johnson M.G."/>
            <person name="Rensing S.A."/>
            <person name="Grimwood J."/>
            <person name="Schmutz J."/>
            <person name="Mcdaniel S.F."/>
        </authorList>
    </citation>
    <scope>NUCLEOTIDE SEQUENCE</scope>
    <source>
        <strain evidence="9">R40</strain>
    </source>
</reference>
<evidence type="ECO:0000313" key="10">
    <source>
        <dbReference type="Proteomes" id="UP000822688"/>
    </source>
</evidence>
<dbReference type="InterPro" id="IPR038219">
    <property type="entry name" value="Sep15/SelM_sf"/>
</dbReference>
<keyword evidence="10" id="KW-1185">Reference proteome</keyword>
<comment type="similarity">
    <text evidence="2">Belongs to the selenoprotein M/F family.</text>
</comment>
<evidence type="ECO:0000256" key="2">
    <source>
        <dbReference type="ARBA" id="ARBA00005742"/>
    </source>
</evidence>
<dbReference type="InterPro" id="IPR036249">
    <property type="entry name" value="Thioredoxin-like_sf"/>
</dbReference>
<gene>
    <name evidence="9" type="ORF">KC19_2G058700</name>
</gene>
<feature type="domain" description="Selenoprotein F/M" evidence="8">
    <location>
        <begin position="95"/>
        <end position="167"/>
    </location>
</feature>
<evidence type="ECO:0000313" key="9">
    <source>
        <dbReference type="EMBL" id="KAG0586037.1"/>
    </source>
</evidence>
<comment type="caution">
    <text evidence="9">The sequence shown here is derived from an EMBL/GenBank/DDBJ whole genome shotgun (WGS) entry which is preliminary data.</text>
</comment>
<dbReference type="GO" id="GO:0016491">
    <property type="term" value="F:oxidoreductase activity"/>
    <property type="evidence" value="ECO:0007669"/>
    <property type="project" value="TreeGrafter"/>
</dbReference>
<evidence type="ECO:0000256" key="1">
    <source>
        <dbReference type="ARBA" id="ARBA00004319"/>
    </source>
</evidence>
<evidence type="ECO:0000256" key="7">
    <source>
        <dbReference type="SAM" id="SignalP"/>
    </source>
</evidence>
<dbReference type="SUPFAM" id="SSF52833">
    <property type="entry name" value="Thioredoxin-like"/>
    <property type="match status" value="1"/>
</dbReference>
<sequence>MCSWGELGMAFVEMGGRRVVLLCVVLGLCGLWSGVEGEVVSEARCDELGFTGLVLCSDCDSLVEYVKDKELEADCRKCCAEEFENDLSKMKYARAVLEICLRKVMFYPNIQTFIDEKLSDFPEVSVKYRFGAPPKLIMKDEKGSQKESIRIDNWKTEQIEQFLKQKVISEASL</sequence>
<dbReference type="Proteomes" id="UP000822688">
    <property type="component" value="Chromosome 2"/>
</dbReference>
<comment type="subcellular location">
    <subcellularLocation>
        <location evidence="1">Endoplasmic reticulum lumen</location>
    </subcellularLocation>
</comment>
<name>A0A8T0ISG5_CERPU</name>
<evidence type="ECO:0000256" key="3">
    <source>
        <dbReference type="ARBA" id="ARBA00022729"/>
    </source>
</evidence>
<proteinExistence type="inferred from homology"/>
<evidence type="ECO:0000256" key="6">
    <source>
        <dbReference type="ARBA" id="ARBA00040775"/>
    </source>
</evidence>
<dbReference type="PANTHER" id="PTHR13077">
    <property type="entry name" value="SELENOPROTEIN F"/>
    <property type="match status" value="1"/>
</dbReference>
<dbReference type="Gene3D" id="3.40.30.50">
    <property type="entry name" value="Sep15/SelM thioredoxin-like domain, active-site redox motif"/>
    <property type="match status" value="1"/>
</dbReference>
<dbReference type="AlphaFoldDB" id="A0A8T0ISG5"/>
<accession>A0A8T0ISG5</accession>
<evidence type="ECO:0000259" key="8">
    <source>
        <dbReference type="Pfam" id="PF08806"/>
    </source>
</evidence>
<evidence type="ECO:0000256" key="4">
    <source>
        <dbReference type="ARBA" id="ARBA00022824"/>
    </source>
</evidence>
<dbReference type="InterPro" id="IPR039992">
    <property type="entry name" value="Sep15_SelM"/>
</dbReference>
<dbReference type="GO" id="GO:0005788">
    <property type="term" value="C:endoplasmic reticulum lumen"/>
    <property type="evidence" value="ECO:0007669"/>
    <property type="project" value="UniProtKB-SubCell"/>
</dbReference>
<keyword evidence="5" id="KW-0712">Selenocysteine</keyword>
<feature type="signal peptide" evidence="7">
    <location>
        <begin position="1"/>
        <end position="37"/>
    </location>
</feature>
<dbReference type="InterPro" id="IPR014912">
    <property type="entry name" value="Sep15_SelM_dom"/>
</dbReference>
<keyword evidence="4" id="KW-0256">Endoplasmic reticulum</keyword>
<keyword evidence="3 7" id="KW-0732">Signal</keyword>
<organism evidence="9 10">
    <name type="scientific">Ceratodon purpureus</name>
    <name type="common">Fire moss</name>
    <name type="synonym">Dicranum purpureum</name>
    <dbReference type="NCBI Taxonomy" id="3225"/>
    <lineage>
        <taxon>Eukaryota</taxon>
        <taxon>Viridiplantae</taxon>
        <taxon>Streptophyta</taxon>
        <taxon>Embryophyta</taxon>
        <taxon>Bryophyta</taxon>
        <taxon>Bryophytina</taxon>
        <taxon>Bryopsida</taxon>
        <taxon>Dicranidae</taxon>
        <taxon>Pseudoditrichales</taxon>
        <taxon>Ditrichaceae</taxon>
        <taxon>Ceratodon</taxon>
    </lineage>
</organism>
<evidence type="ECO:0000256" key="5">
    <source>
        <dbReference type="ARBA" id="ARBA00022933"/>
    </source>
</evidence>
<protein>
    <recommendedName>
        <fullName evidence="6">Selenoprotein F</fullName>
    </recommendedName>
</protein>
<dbReference type="Pfam" id="PF08806">
    <property type="entry name" value="Sep15_SelM"/>
    <property type="match status" value="1"/>
</dbReference>